<accession>A0A8J3IXK3</accession>
<dbReference type="InterPro" id="IPR015797">
    <property type="entry name" value="NUDIX_hydrolase-like_dom_sf"/>
</dbReference>
<keyword evidence="8" id="KW-1185">Reference proteome</keyword>
<dbReference type="SUPFAM" id="SSF55811">
    <property type="entry name" value="Nudix"/>
    <property type="match status" value="1"/>
</dbReference>
<organism evidence="7 8">
    <name type="scientific">Reticulibacter mediterranei</name>
    <dbReference type="NCBI Taxonomy" id="2778369"/>
    <lineage>
        <taxon>Bacteria</taxon>
        <taxon>Bacillati</taxon>
        <taxon>Chloroflexota</taxon>
        <taxon>Ktedonobacteria</taxon>
        <taxon>Ktedonobacterales</taxon>
        <taxon>Reticulibacteraceae</taxon>
        <taxon>Reticulibacter</taxon>
    </lineage>
</organism>
<evidence type="ECO:0000313" key="7">
    <source>
        <dbReference type="EMBL" id="GHO97116.1"/>
    </source>
</evidence>
<dbReference type="AlphaFoldDB" id="A0A8J3IXK3"/>
<comment type="similarity">
    <text evidence="2">Belongs to the Nudix hydrolase family.</text>
</comment>
<reference evidence="7" key="1">
    <citation type="submission" date="2020-10" db="EMBL/GenBank/DDBJ databases">
        <title>Taxonomic study of unclassified bacteria belonging to the class Ktedonobacteria.</title>
        <authorList>
            <person name="Yabe S."/>
            <person name="Wang C.M."/>
            <person name="Zheng Y."/>
            <person name="Sakai Y."/>
            <person name="Cavaletti L."/>
            <person name="Monciardini P."/>
            <person name="Donadio S."/>
        </authorList>
    </citation>
    <scope>NUCLEOTIDE SEQUENCE</scope>
    <source>
        <strain evidence="7">ID150040</strain>
    </source>
</reference>
<dbReference type="GO" id="GO:0005737">
    <property type="term" value="C:cytoplasm"/>
    <property type="evidence" value="ECO:0007669"/>
    <property type="project" value="TreeGrafter"/>
</dbReference>
<evidence type="ECO:0000256" key="1">
    <source>
        <dbReference type="ARBA" id="ARBA00001946"/>
    </source>
</evidence>
<evidence type="ECO:0000256" key="5">
    <source>
        <dbReference type="ARBA" id="ARBA00022842"/>
    </source>
</evidence>
<evidence type="ECO:0000256" key="4">
    <source>
        <dbReference type="ARBA" id="ARBA00022801"/>
    </source>
</evidence>
<dbReference type="Pfam" id="PF00293">
    <property type="entry name" value="NUDIX"/>
    <property type="match status" value="1"/>
</dbReference>
<dbReference type="Proteomes" id="UP000597444">
    <property type="component" value="Unassembled WGS sequence"/>
</dbReference>
<sequence length="175" mass="19882">MELPYTICFCCHREQVLLLYRTFPPNAQLWNGLGGKIETGETPLASVQREVQEEAGIDLREAPSLFFAGIVTWGLVGHEPAQGMYAFIAHLSAQQAKQAYSQQTPEGLLTWKSLAWACHPNNLEVVSNIPQFLPSMLEAQYPSEYFYEYTREDLSVTSFQRLVIRPLPAHLKHAW</sequence>
<dbReference type="PROSITE" id="PS51462">
    <property type="entry name" value="NUDIX"/>
    <property type="match status" value="1"/>
</dbReference>
<comment type="cofactor">
    <cofactor evidence="1">
        <name>Mg(2+)</name>
        <dbReference type="ChEBI" id="CHEBI:18420"/>
    </cofactor>
</comment>
<protein>
    <submittedName>
        <fullName evidence="7">7,8-dihydro-8-oxoguanine triphosphatase</fullName>
    </submittedName>
</protein>
<evidence type="ECO:0000256" key="2">
    <source>
        <dbReference type="ARBA" id="ARBA00005582"/>
    </source>
</evidence>
<keyword evidence="4" id="KW-0378">Hydrolase</keyword>
<evidence type="ECO:0000259" key="6">
    <source>
        <dbReference type="PROSITE" id="PS51462"/>
    </source>
</evidence>
<dbReference type="PANTHER" id="PTHR43758">
    <property type="entry name" value="7,8-DIHYDRO-8-OXOGUANINE TRIPHOSPHATASE"/>
    <property type="match status" value="1"/>
</dbReference>
<dbReference type="Gene3D" id="3.90.79.10">
    <property type="entry name" value="Nucleoside Triphosphate Pyrophosphohydrolase"/>
    <property type="match status" value="1"/>
</dbReference>
<proteinExistence type="inferred from homology"/>
<dbReference type="RefSeq" id="WP_220207700.1">
    <property type="nucleotide sequence ID" value="NZ_BNJK01000001.1"/>
</dbReference>
<gene>
    <name evidence="7" type="ORF">KSF_071640</name>
</gene>
<dbReference type="GO" id="GO:0046872">
    <property type="term" value="F:metal ion binding"/>
    <property type="evidence" value="ECO:0007669"/>
    <property type="project" value="UniProtKB-KW"/>
</dbReference>
<keyword evidence="5" id="KW-0460">Magnesium</keyword>
<dbReference type="InterPro" id="IPR000086">
    <property type="entry name" value="NUDIX_hydrolase_dom"/>
</dbReference>
<evidence type="ECO:0000256" key="3">
    <source>
        <dbReference type="ARBA" id="ARBA00022723"/>
    </source>
</evidence>
<dbReference type="CDD" id="cd18886">
    <property type="entry name" value="NUDIX_MutT_Nudt1"/>
    <property type="match status" value="1"/>
</dbReference>
<evidence type="ECO:0000313" key="8">
    <source>
        <dbReference type="Proteomes" id="UP000597444"/>
    </source>
</evidence>
<dbReference type="EMBL" id="BNJK01000001">
    <property type="protein sequence ID" value="GHO97116.1"/>
    <property type="molecule type" value="Genomic_DNA"/>
</dbReference>
<dbReference type="PANTHER" id="PTHR43758:SF2">
    <property type="entry name" value="OXIDIZED PURINE NUCLEOSIDE TRIPHOSPHATE HYDROLASE"/>
    <property type="match status" value="1"/>
</dbReference>
<comment type="caution">
    <text evidence="7">The sequence shown here is derived from an EMBL/GenBank/DDBJ whole genome shotgun (WGS) entry which is preliminary data.</text>
</comment>
<feature type="domain" description="Nudix hydrolase" evidence="6">
    <location>
        <begin position="1"/>
        <end position="138"/>
    </location>
</feature>
<dbReference type="GO" id="GO:0016818">
    <property type="term" value="F:hydrolase activity, acting on acid anhydrides, in phosphorus-containing anhydrides"/>
    <property type="evidence" value="ECO:0007669"/>
    <property type="project" value="TreeGrafter"/>
</dbReference>
<keyword evidence="3" id="KW-0479">Metal-binding</keyword>
<name>A0A8J3IXK3_9CHLR</name>